<keyword evidence="3" id="KW-1185">Reference proteome</keyword>
<evidence type="ECO:0000256" key="1">
    <source>
        <dbReference type="SAM" id="MobiDB-lite"/>
    </source>
</evidence>
<evidence type="ECO:0000313" key="2">
    <source>
        <dbReference type="EMBL" id="KAJ8969565.1"/>
    </source>
</evidence>
<dbReference type="EMBL" id="JANEYF010000517">
    <property type="protein sequence ID" value="KAJ8969565.1"/>
    <property type="molecule type" value="Genomic_DNA"/>
</dbReference>
<reference evidence="2" key="1">
    <citation type="journal article" date="2023" name="Insect Mol. Biol.">
        <title>Genome sequencing provides insights into the evolution of gene families encoding plant cell wall-degrading enzymes in longhorned beetles.</title>
        <authorList>
            <person name="Shin N.R."/>
            <person name="Okamura Y."/>
            <person name="Kirsch R."/>
            <person name="Pauchet Y."/>
        </authorList>
    </citation>
    <scope>NUCLEOTIDE SEQUENCE</scope>
    <source>
        <strain evidence="2">RBIC_L_NR</strain>
    </source>
</reference>
<dbReference type="Proteomes" id="UP001162156">
    <property type="component" value="Unassembled WGS sequence"/>
</dbReference>
<protein>
    <submittedName>
        <fullName evidence="2">Uncharacterized protein</fullName>
    </submittedName>
</protein>
<gene>
    <name evidence="2" type="ORF">NQ314_001686</name>
</gene>
<accession>A0AAV8ZUT5</accession>
<organism evidence="2 3">
    <name type="scientific">Rhamnusium bicolor</name>
    <dbReference type="NCBI Taxonomy" id="1586634"/>
    <lineage>
        <taxon>Eukaryota</taxon>
        <taxon>Metazoa</taxon>
        <taxon>Ecdysozoa</taxon>
        <taxon>Arthropoda</taxon>
        <taxon>Hexapoda</taxon>
        <taxon>Insecta</taxon>
        <taxon>Pterygota</taxon>
        <taxon>Neoptera</taxon>
        <taxon>Endopterygota</taxon>
        <taxon>Coleoptera</taxon>
        <taxon>Polyphaga</taxon>
        <taxon>Cucujiformia</taxon>
        <taxon>Chrysomeloidea</taxon>
        <taxon>Cerambycidae</taxon>
        <taxon>Lepturinae</taxon>
        <taxon>Rhagiini</taxon>
        <taxon>Rhamnusium</taxon>
    </lineage>
</organism>
<proteinExistence type="predicted"/>
<evidence type="ECO:0000313" key="3">
    <source>
        <dbReference type="Proteomes" id="UP001162156"/>
    </source>
</evidence>
<feature type="region of interest" description="Disordered" evidence="1">
    <location>
        <begin position="12"/>
        <end position="43"/>
    </location>
</feature>
<dbReference type="AlphaFoldDB" id="A0AAV8ZUT5"/>
<sequence length="95" mass="10755">MGYAIFLVLEPGPRPSWDSTTQRSDISPVESSTRRRPQPFRSFADFDYDPMPYLPSSYSVPGGGSAKKKEGESYKEISRRLDCECIFASILNRNL</sequence>
<name>A0AAV8ZUT5_9CUCU</name>
<feature type="compositionally biased region" description="Polar residues" evidence="1">
    <location>
        <begin position="17"/>
        <end position="31"/>
    </location>
</feature>
<comment type="caution">
    <text evidence="2">The sequence shown here is derived from an EMBL/GenBank/DDBJ whole genome shotgun (WGS) entry which is preliminary data.</text>
</comment>